<keyword evidence="3" id="KW-1185">Reference proteome</keyword>
<dbReference type="Gene3D" id="3.40.50.720">
    <property type="entry name" value="NAD(P)-binding Rossmann-like Domain"/>
    <property type="match status" value="1"/>
</dbReference>
<dbReference type="AlphaFoldDB" id="A0A926KS55"/>
<dbReference type="Proteomes" id="UP000650466">
    <property type="component" value="Unassembled WGS sequence"/>
</dbReference>
<reference evidence="2" key="1">
    <citation type="submission" date="2020-09" db="EMBL/GenBank/DDBJ databases">
        <title>Draft Genome Sequence of Paenibacillus sp. WST5.</title>
        <authorList>
            <person name="Bao Z."/>
        </authorList>
    </citation>
    <scope>NUCLEOTIDE SEQUENCE</scope>
    <source>
        <strain evidence="2">WST5</strain>
    </source>
</reference>
<feature type="domain" description="Thioester reductase (TE)" evidence="1">
    <location>
        <begin position="9"/>
        <end position="76"/>
    </location>
</feature>
<dbReference type="Pfam" id="PF07993">
    <property type="entry name" value="NAD_binding_4"/>
    <property type="match status" value="1"/>
</dbReference>
<protein>
    <submittedName>
        <fullName evidence="2">SDR family oxidoreductase</fullName>
    </submittedName>
</protein>
<evidence type="ECO:0000259" key="1">
    <source>
        <dbReference type="Pfam" id="PF07993"/>
    </source>
</evidence>
<dbReference type="InterPro" id="IPR013120">
    <property type="entry name" value="FAR_NAD-bd"/>
</dbReference>
<comment type="caution">
    <text evidence="2">The sequence shown here is derived from an EMBL/GenBank/DDBJ whole genome shotgun (WGS) entry which is preliminary data.</text>
</comment>
<name>A0A926KS55_9BACL</name>
<dbReference type="InterPro" id="IPR036291">
    <property type="entry name" value="NAD(P)-bd_dom_sf"/>
</dbReference>
<gene>
    <name evidence="2" type="ORF">ICC18_20675</name>
</gene>
<accession>A0A926KS55</accession>
<dbReference type="SUPFAM" id="SSF51735">
    <property type="entry name" value="NAD(P)-binding Rossmann-fold domains"/>
    <property type="match status" value="1"/>
</dbReference>
<evidence type="ECO:0000313" key="3">
    <source>
        <dbReference type="Proteomes" id="UP000650466"/>
    </source>
</evidence>
<evidence type="ECO:0000313" key="2">
    <source>
        <dbReference type="EMBL" id="MBD0382537.1"/>
    </source>
</evidence>
<dbReference type="EMBL" id="JACVVD010000007">
    <property type="protein sequence ID" value="MBD0382537.1"/>
    <property type="molecule type" value="Genomic_DNA"/>
</dbReference>
<sequence length="112" mass="12677">MLMAHIFMTGSTGFIGMYALKELADAQEIHTITALVRSRTKWELVCKQIGLDSEQMGRMTPVIGDLSVPHLGLSESCAPSARWRFRLLTTSRFRTRRRQLSSCGSWDFRLVG</sequence>
<organism evidence="2 3">
    <name type="scientific">Paenibacillus sedimenti</name>
    <dbReference type="NCBI Taxonomy" id="2770274"/>
    <lineage>
        <taxon>Bacteria</taxon>
        <taxon>Bacillati</taxon>
        <taxon>Bacillota</taxon>
        <taxon>Bacilli</taxon>
        <taxon>Bacillales</taxon>
        <taxon>Paenibacillaceae</taxon>
        <taxon>Paenibacillus</taxon>
    </lineage>
</organism>
<proteinExistence type="predicted"/>